<sequence>MAEGEVQPDLPECLRLSSAEVVSILALRMASLNKPNKIPCKQTRPRQTYIQASTSPKVVIFLMDVGDGMKNKMELAKKTVKLFLDTLTDEDYFNVIFVGFLLHFSSTFNYAELCFNFSLLLASNENKNRVVTYIDNYKWFKSKTSYDDGVKEALKLISTLNNSMYMNHICERSLVMLTSMLTSNIQTLISDINRHPFFKVKPFIYLLGKDKSSRNLARDIACSNGGFHARIDSDEQIFEQLLNFITVLSNSSITSNREITWTNIYEDTAGLDLIFTIAKPVQVNKKFIGVVGVDVAIVEFERLFNSFQLGVDAYGFIITESGNVVYHPELKAKIKEAMMRRETAYMNINSVGLFDNFKRVNMRRGNCFFTPIDHTSFRQYCSFDLKEKMNSRSETLYHQLKIAQTNSKIYTEKCNEELVMNLLYDIEATRGASNSWMKENWDSKHAQIRSDGVDMVYFGTKGGLTRYFVFNQTNQELFEDYLEQTAVSTSQSLYYKRAINGGEDVFTFSLPFLIESSMNNGDSSSSYPLQYQPPSHLYSANMDDILISASAPVVIHNDVSEGVVGVVGLLMRYSQFRQILNETSISLCRLGEHQPCVKTCESELGYFLGELEGCAPRILKDLIIRNEEESNLERDPNQDGYHHHHHLANLGDATKNSGIFNKIEVTDHQAVCEIIRKSSSNSEALSNNLSFTVLLNKLVWILSEVYIFMSHIGSVGAFFGFKQTTNETTPPLPVTAFDEVPPDLETYRVLMTDLMKISSAEQAGKWKDNCMRQSGFNADVALACLRSIKKAYEPGILGFRPCIQSYTRYEREKVRLPQNGRINKKERDICTKPYLITDVPHTNLMLLATDTTCMCEDTPTISSRPVEVVRDPAAMEGTCDKLTFDPNVQQLRPTTSSSVPPSLSSSTSKCSVRVQHEDDMSWNQDETSQSETGSHFCGDGVSIHDLLECLIEYELS</sequence>
<gene>
    <name evidence="4" type="primary">20205196</name>
    <name evidence="3" type="ORF">HELRODRAFT_174990</name>
</gene>
<name>T1F8P7_HELRO</name>
<dbReference type="Proteomes" id="UP000015101">
    <property type="component" value="Unassembled WGS sequence"/>
</dbReference>
<dbReference type="AlphaFoldDB" id="T1F8P7"/>
<dbReference type="HOGENOM" id="CLU_308641_0_0_1"/>
<evidence type="ECO:0000313" key="4">
    <source>
        <dbReference type="EnsemblMetazoa" id="HelroP174990"/>
    </source>
</evidence>
<dbReference type="InParanoid" id="T1F8P7"/>
<dbReference type="CTD" id="20205196"/>
<feature type="compositionally biased region" description="Polar residues" evidence="1">
    <location>
        <begin position="921"/>
        <end position="933"/>
    </location>
</feature>
<dbReference type="EMBL" id="KB096785">
    <property type="protein sequence ID" value="ESO01431.1"/>
    <property type="molecule type" value="Genomic_DNA"/>
</dbReference>
<proteinExistence type="predicted"/>
<evidence type="ECO:0000256" key="1">
    <source>
        <dbReference type="SAM" id="MobiDB-lite"/>
    </source>
</evidence>
<feature type="domain" description="VWFA" evidence="2">
    <location>
        <begin position="58"/>
        <end position="245"/>
    </location>
</feature>
<organism evidence="4 5">
    <name type="scientific">Helobdella robusta</name>
    <name type="common">Californian leech</name>
    <dbReference type="NCBI Taxonomy" id="6412"/>
    <lineage>
        <taxon>Eukaryota</taxon>
        <taxon>Metazoa</taxon>
        <taxon>Spiralia</taxon>
        <taxon>Lophotrochozoa</taxon>
        <taxon>Annelida</taxon>
        <taxon>Clitellata</taxon>
        <taxon>Hirudinea</taxon>
        <taxon>Rhynchobdellida</taxon>
        <taxon>Glossiphoniidae</taxon>
        <taxon>Helobdella</taxon>
    </lineage>
</organism>
<reference evidence="3 5" key="2">
    <citation type="journal article" date="2013" name="Nature">
        <title>Insights into bilaterian evolution from three spiralian genomes.</title>
        <authorList>
            <person name="Simakov O."/>
            <person name="Marletaz F."/>
            <person name="Cho S.J."/>
            <person name="Edsinger-Gonzales E."/>
            <person name="Havlak P."/>
            <person name="Hellsten U."/>
            <person name="Kuo D.H."/>
            <person name="Larsson T."/>
            <person name="Lv J."/>
            <person name="Arendt D."/>
            <person name="Savage R."/>
            <person name="Osoegawa K."/>
            <person name="de Jong P."/>
            <person name="Grimwood J."/>
            <person name="Chapman J.A."/>
            <person name="Shapiro H."/>
            <person name="Aerts A."/>
            <person name="Otillar R.P."/>
            <person name="Terry A.Y."/>
            <person name="Boore J.L."/>
            <person name="Grigoriev I.V."/>
            <person name="Lindberg D.R."/>
            <person name="Seaver E.C."/>
            <person name="Weisblat D.A."/>
            <person name="Putnam N.H."/>
            <person name="Rokhsar D.S."/>
        </authorList>
    </citation>
    <scope>NUCLEOTIDE SEQUENCE</scope>
</reference>
<dbReference type="InterPro" id="IPR002035">
    <property type="entry name" value="VWF_A"/>
</dbReference>
<dbReference type="KEGG" id="hro:HELRODRAFT_174990"/>
<dbReference type="RefSeq" id="XP_009020667.1">
    <property type="nucleotide sequence ID" value="XM_009022419.1"/>
</dbReference>
<evidence type="ECO:0000313" key="3">
    <source>
        <dbReference type="EMBL" id="ESO01431.1"/>
    </source>
</evidence>
<dbReference type="GO" id="GO:0005891">
    <property type="term" value="C:voltage-gated calcium channel complex"/>
    <property type="evidence" value="ECO:0000318"/>
    <property type="project" value="GO_Central"/>
</dbReference>
<dbReference type="GeneID" id="20205196"/>
<evidence type="ECO:0000313" key="5">
    <source>
        <dbReference type="Proteomes" id="UP000015101"/>
    </source>
</evidence>
<dbReference type="FunFam" id="3.30.450.20:FF:000450">
    <property type="entry name" value="Uncharacterized protein"/>
    <property type="match status" value="1"/>
</dbReference>
<dbReference type="SMART" id="SM00327">
    <property type="entry name" value="VWA"/>
    <property type="match status" value="1"/>
</dbReference>
<reference evidence="4" key="3">
    <citation type="submission" date="2015-06" db="UniProtKB">
        <authorList>
            <consortium name="EnsemblMetazoa"/>
        </authorList>
    </citation>
    <scope>IDENTIFICATION</scope>
</reference>
<dbReference type="SUPFAM" id="SSF53300">
    <property type="entry name" value="vWA-like"/>
    <property type="match status" value="1"/>
</dbReference>
<dbReference type="FunCoup" id="T1F8P7">
    <property type="interactions" value="125"/>
</dbReference>
<dbReference type="OrthoDB" id="10054666at2759"/>
<dbReference type="PROSITE" id="PS50234">
    <property type="entry name" value="VWFA"/>
    <property type="match status" value="1"/>
</dbReference>
<dbReference type="InterPro" id="IPR051173">
    <property type="entry name" value="Ca_channel_alpha-2/delta"/>
</dbReference>
<keyword evidence="5" id="KW-1185">Reference proteome</keyword>
<dbReference type="InterPro" id="IPR013680">
    <property type="entry name" value="VDCC_a2/dsu"/>
</dbReference>
<dbReference type="PANTHER" id="PTHR10166">
    <property type="entry name" value="VOLTAGE-DEPENDENT CALCIUM CHANNEL SUBUNIT ALPHA-2/DELTA-RELATED"/>
    <property type="match status" value="1"/>
</dbReference>
<accession>T1F8P7</accession>
<dbReference type="GO" id="GO:0005245">
    <property type="term" value="F:voltage-gated calcium channel activity"/>
    <property type="evidence" value="ECO:0000318"/>
    <property type="project" value="GO_Central"/>
</dbReference>
<dbReference type="EnsemblMetazoa" id="HelroT174990">
    <property type="protein sequence ID" value="HelroP174990"/>
    <property type="gene ID" value="HelroG174990"/>
</dbReference>
<feature type="compositionally biased region" description="Low complexity" evidence="1">
    <location>
        <begin position="893"/>
        <end position="908"/>
    </location>
</feature>
<feature type="region of interest" description="Disordered" evidence="1">
    <location>
        <begin position="890"/>
        <end position="935"/>
    </location>
</feature>
<dbReference type="Pfam" id="PF08473">
    <property type="entry name" value="VGCC_alpha2"/>
    <property type="match status" value="1"/>
</dbReference>
<dbReference type="eggNOG" id="KOG2353">
    <property type="taxonomic scope" value="Eukaryota"/>
</dbReference>
<protein>
    <recommendedName>
        <fullName evidence="2">VWFA domain-containing protein</fullName>
    </recommendedName>
</protein>
<dbReference type="Gene3D" id="3.30.450.20">
    <property type="entry name" value="PAS domain"/>
    <property type="match status" value="1"/>
</dbReference>
<dbReference type="STRING" id="6412.T1F8P7"/>
<evidence type="ECO:0000259" key="2">
    <source>
        <dbReference type="PROSITE" id="PS50234"/>
    </source>
</evidence>
<dbReference type="InterPro" id="IPR036465">
    <property type="entry name" value="vWFA_dom_sf"/>
</dbReference>
<reference evidence="5" key="1">
    <citation type="submission" date="2012-12" db="EMBL/GenBank/DDBJ databases">
        <authorList>
            <person name="Hellsten U."/>
            <person name="Grimwood J."/>
            <person name="Chapman J.A."/>
            <person name="Shapiro H."/>
            <person name="Aerts A."/>
            <person name="Otillar R.P."/>
            <person name="Terry A.Y."/>
            <person name="Boore J.L."/>
            <person name="Simakov O."/>
            <person name="Marletaz F."/>
            <person name="Cho S.-J."/>
            <person name="Edsinger-Gonzales E."/>
            <person name="Havlak P."/>
            <person name="Kuo D.-H."/>
            <person name="Larsson T."/>
            <person name="Lv J."/>
            <person name="Arendt D."/>
            <person name="Savage R."/>
            <person name="Osoegawa K."/>
            <person name="de Jong P."/>
            <person name="Lindberg D.R."/>
            <person name="Seaver E.C."/>
            <person name="Weisblat D.A."/>
            <person name="Putnam N.H."/>
            <person name="Grigoriev I.V."/>
            <person name="Rokhsar D.S."/>
        </authorList>
    </citation>
    <scope>NUCLEOTIDE SEQUENCE</scope>
</reference>
<dbReference type="PANTHER" id="PTHR10166:SF37">
    <property type="entry name" value="STOLID, ISOFORM H"/>
    <property type="match status" value="1"/>
</dbReference>
<dbReference type="Gene3D" id="3.40.50.410">
    <property type="entry name" value="von Willebrand factor, type A domain"/>
    <property type="match status" value="1"/>
</dbReference>
<dbReference type="EMBL" id="AMQM01005104">
    <property type="status" value="NOT_ANNOTATED_CDS"/>
    <property type="molecule type" value="Genomic_DNA"/>
</dbReference>